<evidence type="ECO:0000256" key="2">
    <source>
        <dbReference type="ARBA" id="ARBA00022670"/>
    </source>
</evidence>
<evidence type="ECO:0000313" key="12">
    <source>
        <dbReference type="Proteomes" id="UP001230188"/>
    </source>
</evidence>
<feature type="region of interest" description="Disordered" evidence="9">
    <location>
        <begin position="864"/>
        <end position="982"/>
    </location>
</feature>
<evidence type="ECO:0000256" key="9">
    <source>
        <dbReference type="SAM" id="MobiDB-lite"/>
    </source>
</evidence>
<evidence type="ECO:0000256" key="6">
    <source>
        <dbReference type="ARBA" id="ARBA00023619"/>
    </source>
</evidence>
<dbReference type="InterPro" id="IPR023827">
    <property type="entry name" value="Peptidase_S8_Asp-AS"/>
</dbReference>
<dbReference type="GO" id="GO:0006508">
    <property type="term" value="P:proteolysis"/>
    <property type="evidence" value="ECO:0007669"/>
    <property type="project" value="UniProtKB-KW"/>
</dbReference>
<dbReference type="PANTHER" id="PTHR43399">
    <property type="entry name" value="SUBTILISIN-RELATED"/>
    <property type="match status" value="1"/>
</dbReference>
<dbReference type="InterPro" id="IPR013320">
    <property type="entry name" value="ConA-like_dom_sf"/>
</dbReference>
<evidence type="ECO:0000256" key="5">
    <source>
        <dbReference type="ARBA" id="ARBA00023529"/>
    </source>
</evidence>
<dbReference type="InterPro" id="IPR015500">
    <property type="entry name" value="Peptidase_S8_subtilisin-rel"/>
</dbReference>
<feature type="compositionally biased region" description="Basic and acidic residues" evidence="9">
    <location>
        <begin position="927"/>
        <end position="942"/>
    </location>
</feature>
<dbReference type="CDD" id="cd04842">
    <property type="entry name" value="Peptidases_S8_Kp43_protease"/>
    <property type="match status" value="1"/>
</dbReference>
<evidence type="ECO:0000256" key="3">
    <source>
        <dbReference type="ARBA" id="ARBA00022801"/>
    </source>
</evidence>
<evidence type="ECO:0000259" key="10">
    <source>
        <dbReference type="Pfam" id="PF00082"/>
    </source>
</evidence>
<dbReference type="AlphaFoldDB" id="A0AAD7UF76"/>
<dbReference type="SUPFAM" id="SSF52743">
    <property type="entry name" value="Subtilisin-like"/>
    <property type="match status" value="1"/>
</dbReference>
<evidence type="ECO:0000256" key="7">
    <source>
        <dbReference type="PROSITE-ProRule" id="PRU01240"/>
    </source>
</evidence>
<keyword evidence="12" id="KW-1185">Reference proteome</keyword>
<name>A0AAD7UF76_9STRA</name>
<keyword evidence="4 7" id="KW-0720">Serine protease</keyword>
<feature type="domain" description="Peptidase S8/S53" evidence="10">
    <location>
        <begin position="229"/>
        <end position="535"/>
    </location>
</feature>
<dbReference type="Gene3D" id="2.60.120.200">
    <property type="match status" value="2"/>
</dbReference>
<dbReference type="Gene3D" id="2.60.120.380">
    <property type="match status" value="1"/>
</dbReference>
<comment type="caution">
    <text evidence="11">The sequence shown here is derived from an EMBL/GenBank/DDBJ whole genome shotgun (WGS) entry which is preliminary data.</text>
</comment>
<organism evidence="11 12">
    <name type="scientific">Chrysophaeum taylorii</name>
    <dbReference type="NCBI Taxonomy" id="2483200"/>
    <lineage>
        <taxon>Eukaryota</taxon>
        <taxon>Sar</taxon>
        <taxon>Stramenopiles</taxon>
        <taxon>Ochrophyta</taxon>
        <taxon>Pelagophyceae</taxon>
        <taxon>Pelagomonadales</taxon>
        <taxon>Pelagomonadaceae</taxon>
        <taxon>Chrysophaeum</taxon>
    </lineage>
</organism>
<feature type="compositionally biased region" description="Basic and acidic residues" evidence="9">
    <location>
        <begin position="882"/>
        <end position="910"/>
    </location>
</feature>
<sequence length="1180" mass="125130">MLFFFFFFMIVARAAHIAPEEYYALFGGPRIDRARTVAHHERISESEDGAVWLVGAANAEAIGCAAESLELIERGVVAQNGTLYARFYATAKIMEAAEATCRLSTATPMLADQKTAPPPAPPAEEERIGVLSSNEMELWVTYAVEFDAETVVAEFFKNESYSSELGATSGFVRSSQSLKPLAAALSKESAVATVGLSRIPHALNHDAAWTVQSNVEDSTPLWDDYGLTGEGVVISMLDSGIHFDSCYFADKEENFVTRQWSTIGSYPIWEDEEHRKILRYVAYRDATDGGSGHGTHVAGSCCGDYLADPTFQGLAPKSKLVFIDAHDAATDPSSALYVPTYTLTFAEGLDLGASLTTHSWGNGYSTNPYYHGIAKAVDDVSFDNPSLLVLMAAGNSGSAGAGTISLSASFKNGIAVGATTNSGASSLAFFSSQGPAFDNRIKPEIVAPGYSLVSASASQSCGVTSKAGTSMATPVVAGLAALIVEFFEQGYYPTGKRGESPGFTPTGALVKAMLVAMAEPLPGYDYTPNNLQGWGAVQANTVINPDADLFVEGDVSSTPRLVAGSQQIDYVFTIIDTTDSAPPPRDARFVLCWYDYPATLYSTGSILVNDLDVVAVRESDGATYYPNGGGSKDSVNTIERIIIPSADMSPGDVFTVTISASSLPYDDQTYAFVAVGDFADHDPNTTSAPTPTFEPTSQIFSCGFVGPYDISNWNVDDKRGTVDVSLLPEVLVKVSPNDGEGSGSVSVSTTAKGDGVFGFDWLYETIDAAYWDRFRVIVGATLTTLADINGANTQSGHFEQQFFRAVLGPLFHGGAGDFAASCADDDFGAGSCADDDCGAGSCADDDFGAGSRADDDFGAYPRADDDFGAYPRADDDFGAYPRADDAGAHPRADDVATHPRADDDGTHPRADNAGAYPRADDAGAYPRADDFATHPRADDFATHPRAKFSSTNPRADDSPIHADGDLLATYTPPQPLATGPHQDLVIGHVEGGGIPSSAILGWVGAIDDVMVFGKALSTAEIDELYDLTVTGERTEVSSCSRFELRYKDADGRLYFVSSPGSDPVCNKQFRSKKVPNPSDWHFLCVGYDGSDVAVHADGDLLATYTPPQPLATGPHRDLVIGHFEGGGIPSSEFLGWVGAIDDVMIFGKALSTAEIDDLYDFTVEGTFPAACAFHDTSASS</sequence>
<dbReference type="EMBL" id="JAQMWT010000359">
    <property type="protein sequence ID" value="KAJ8603229.1"/>
    <property type="molecule type" value="Genomic_DNA"/>
</dbReference>
<dbReference type="InterPro" id="IPR034058">
    <property type="entry name" value="TagA/B/C/D_pept_dom"/>
</dbReference>
<dbReference type="SUPFAM" id="SSF49785">
    <property type="entry name" value="Galactose-binding domain-like"/>
    <property type="match status" value="1"/>
</dbReference>
<dbReference type="Pfam" id="PF00082">
    <property type="entry name" value="Peptidase_S8"/>
    <property type="match status" value="1"/>
</dbReference>
<feature type="active site" description="Charge relay system" evidence="7">
    <location>
        <position position="470"/>
    </location>
</feature>
<evidence type="ECO:0000313" key="11">
    <source>
        <dbReference type="EMBL" id="KAJ8603229.1"/>
    </source>
</evidence>
<dbReference type="Proteomes" id="UP001230188">
    <property type="component" value="Unassembled WGS sequence"/>
</dbReference>
<reference evidence="11" key="1">
    <citation type="submission" date="2023-01" db="EMBL/GenBank/DDBJ databases">
        <title>Metagenome sequencing of chrysophaentin producing Chrysophaeum taylorii.</title>
        <authorList>
            <person name="Davison J."/>
            <person name="Bewley C."/>
        </authorList>
    </citation>
    <scope>NUCLEOTIDE SEQUENCE</scope>
    <source>
        <strain evidence="11">NIES-1699</strain>
    </source>
</reference>
<dbReference type="PROSITE" id="PS51892">
    <property type="entry name" value="SUBTILASE"/>
    <property type="match status" value="1"/>
</dbReference>
<keyword evidence="3 7" id="KW-0378">Hydrolase</keyword>
<feature type="active site" description="Charge relay system" evidence="7">
    <location>
        <position position="293"/>
    </location>
</feature>
<accession>A0AAD7UF76</accession>
<dbReference type="PRINTS" id="PR00723">
    <property type="entry name" value="SUBTILISIN"/>
</dbReference>
<dbReference type="InterPro" id="IPR008979">
    <property type="entry name" value="Galactose-bd-like_sf"/>
</dbReference>
<gene>
    <name evidence="11" type="ORF">CTAYLR_003810</name>
</gene>
<dbReference type="GO" id="GO:0004252">
    <property type="term" value="F:serine-type endopeptidase activity"/>
    <property type="evidence" value="ECO:0007669"/>
    <property type="project" value="UniProtKB-UniRule"/>
</dbReference>
<proteinExistence type="inferred from homology"/>
<dbReference type="InterPro" id="IPR051048">
    <property type="entry name" value="Peptidase_S8/S53_subtilisin"/>
</dbReference>
<feature type="active site" description="Charge relay system" evidence="7">
    <location>
        <position position="238"/>
    </location>
</feature>
<dbReference type="Pfam" id="PF13385">
    <property type="entry name" value="Laminin_G_3"/>
    <property type="match status" value="1"/>
</dbReference>
<dbReference type="PANTHER" id="PTHR43399:SF4">
    <property type="entry name" value="CELL WALL-ASSOCIATED PROTEASE"/>
    <property type="match status" value="1"/>
</dbReference>
<dbReference type="EC" id="3.4.21.62" evidence="6"/>
<dbReference type="Gene3D" id="3.40.50.200">
    <property type="entry name" value="Peptidase S8/S53 domain"/>
    <property type="match status" value="1"/>
</dbReference>
<dbReference type="PROSITE" id="PS00136">
    <property type="entry name" value="SUBTILASE_ASP"/>
    <property type="match status" value="1"/>
</dbReference>
<comment type="catalytic activity">
    <reaction evidence="5">
        <text>Hydrolysis of proteins with broad specificity for peptide bonds, and a preference for a large uncharged residue in P1. Hydrolyzes peptide amides.</text>
        <dbReference type="EC" id="3.4.21.62"/>
    </reaction>
</comment>
<dbReference type="PROSITE" id="PS00138">
    <property type="entry name" value="SUBTILASE_SER"/>
    <property type="match status" value="1"/>
</dbReference>
<feature type="compositionally biased region" description="Basic and acidic residues" evidence="9">
    <location>
        <begin position="954"/>
        <end position="964"/>
    </location>
</feature>
<dbReference type="SUPFAM" id="SSF49899">
    <property type="entry name" value="Concanavalin A-like lectins/glucanases"/>
    <property type="match status" value="2"/>
</dbReference>
<evidence type="ECO:0000256" key="8">
    <source>
        <dbReference type="RuleBase" id="RU003355"/>
    </source>
</evidence>
<evidence type="ECO:0000256" key="4">
    <source>
        <dbReference type="ARBA" id="ARBA00022825"/>
    </source>
</evidence>
<dbReference type="InterPro" id="IPR023828">
    <property type="entry name" value="Peptidase_S8_Ser-AS"/>
</dbReference>
<evidence type="ECO:0000256" key="1">
    <source>
        <dbReference type="ARBA" id="ARBA00011073"/>
    </source>
</evidence>
<keyword evidence="2 7" id="KW-0645">Protease</keyword>
<dbReference type="InterPro" id="IPR036852">
    <property type="entry name" value="Peptidase_S8/S53_dom_sf"/>
</dbReference>
<dbReference type="InterPro" id="IPR000209">
    <property type="entry name" value="Peptidase_S8/S53_dom"/>
</dbReference>
<comment type="similarity">
    <text evidence="1 7 8">Belongs to the peptidase S8 family.</text>
</comment>
<protein>
    <recommendedName>
        <fullName evidence="6">subtilisin</fullName>
        <ecNumber evidence="6">3.4.21.62</ecNumber>
    </recommendedName>
</protein>